<protein>
    <submittedName>
        <fullName evidence="1">Uncharacterized protein</fullName>
    </submittedName>
</protein>
<dbReference type="Proteomes" id="UP000015104">
    <property type="component" value="Unassembled WGS sequence"/>
</dbReference>
<keyword evidence="2" id="KW-1185">Reference proteome</keyword>
<dbReference type="EnsemblMetazoa" id="tetur16g01560.1">
    <property type="protein sequence ID" value="tetur16g01560.1"/>
    <property type="gene ID" value="tetur16g01560"/>
</dbReference>
<dbReference type="HOGENOM" id="CLU_1542063_0_0_1"/>
<organism evidence="1 2">
    <name type="scientific">Tetranychus urticae</name>
    <name type="common">Two-spotted spider mite</name>
    <dbReference type="NCBI Taxonomy" id="32264"/>
    <lineage>
        <taxon>Eukaryota</taxon>
        <taxon>Metazoa</taxon>
        <taxon>Ecdysozoa</taxon>
        <taxon>Arthropoda</taxon>
        <taxon>Chelicerata</taxon>
        <taxon>Arachnida</taxon>
        <taxon>Acari</taxon>
        <taxon>Acariformes</taxon>
        <taxon>Trombidiformes</taxon>
        <taxon>Prostigmata</taxon>
        <taxon>Eleutherengona</taxon>
        <taxon>Raphignathae</taxon>
        <taxon>Tetranychoidea</taxon>
        <taxon>Tetranychidae</taxon>
        <taxon>Tetranychus</taxon>
    </lineage>
</organism>
<name>T1KNN0_TETUR</name>
<dbReference type="EMBL" id="CAEY01000277">
    <property type="status" value="NOT_ANNOTATED_CDS"/>
    <property type="molecule type" value="Genomic_DNA"/>
</dbReference>
<dbReference type="AlphaFoldDB" id="T1KNN0"/>
<sequence>MLPFNKRIEETHETGKAKSDCYQQRSIKKAGKKCKFSPLNHIDHNFKPQESYFMGNINDQLKEMNDKMEQHRESVISLAFLELESKVNLVTSPSEMLFNRNRESTLPVNINSSTLSKSFVQITQTNGKNTIFLFTVFTINLQLNPFLMRVYHFHGFKPDHHKWPSCKAITIIRN</sequence>
<proteinExistence type="predicted"/>
<evidence type="ECO:0000313" key="1">
    <source>
        <dbReference type="EnsemblMetazoa" id="tetur16g01560.1"/>
    </source>
</evidence>
<reference evidence="1" key="2">
    <citation type="submission" date="2015-06" db="UniProtKB">
        <authorList>
            <consortium name="EnsemblMetazoa"/>
        </authorList>
    </citation>
    <scope>IDENTIFICATION</scope>
</reference>
<evidence type="ECO:0000313" key="2">
    <source>
        <dbReference type="Proteomes" id="UP000015104"/>
    </source>
</evidence>
<accession>T1KNN0</accession>
<reference evidence="2" key="1">
    <citation type="submission" date="2011-08" db="EMBL/GenBank/DDBJ databases">
        <authorList>
            <person name="Rombauts S."/>
        </authorList>
    </citation>
    <scope>NUCLEOTIDE SEQUENCE</scope>
    <source>
        <strain evidence="2">London</strain>
    </source>
</reference>